<dbReference type="AlphaFoldDB" id="A0A8C8SR46"/>
<evidence type="ECO:0000313" key="2">
    <source>
        <dbReference type="Ensembl" id="ENSPCEP00000024387.1"/>
    </source>
</evidence>
<keyword evidence="3" id="KW-1185">Reference proteome</keyword>
<proteinExistence type="predicted"/>
<reference evidence="2" key="2">
    <citation type="submission" date="2025-09" db="UniProtKB">
        <authorList>
            <consortium name="Ensembl"/>
        </authorList>
    </citation>
    <scope>IDENTIFICATION</scope>
</reference>
<dbReference type="Ensembl" id="ENSPCET00000025201.1">
    <property type="protein sequence ID" value="ENSPCEP00000024387.1"/>
    <property type="gene ID" value="ENSPCEG00000018438.1"/>
</dbReference>
<dbReference type="InterPro" id="IPR032013">
    <property type="entry name" value="DUF4795"/>
</dbReference>
<name>A0A8C8SR46_9SAUR</name>
<sequence length="555" mass="61978">MEQSVTDTALSLQEQLDKLRSIIENMMASSSTLLSMSMPASQEPGGAAPHSTCPACSLDVSEQVSQLFKRYEQLQDLISGFMTRHAESQPAKRSQLRSQVRPVRGKHPGFIFQVMNTGVEGFQWRCEGMAETGSFVIWIHSQGTLTAPVAESIEELHMGKADKVALAGKVSRTQFDATTEQLNKMMQDLLNKMSGQEQDWHKVLDKILVEMDSKLDRLELDPFRQQLEERWKTIRKQLKERSPQYEADDAAGIRKRLMAHFHCLSCDRPLEMVVPGPTIMTLPSVPGLPSHRSLRPYTIYELEQVRQHTRNLKLGPSPSPRLDTLQLEKSAGLGRLRSIHSKMLLDIEKVQIHFGGSAKASSQMIREMMRAQCLSPDHYSKRQTDRQCGRWGVLSQPTRRAGALWSSGSHSHPLSETSIHEEVDILGLDGHIYKGRMDTRLPSISMKNSKSLVLCMFSVGSLYYPVAYGRHVLPLCPLQPSAGLRPIRWVGPNLGPKGCGILGRMSPSSALGYPTEEDQTGCLGNTIEYPECFGPVKNVQTHCHALTHPVPLAQD</sequence>
<dbReference type="Proteomes" id="UP000694393">
    <property type="component" value="Unplaced"/>
</dbReference>
<evidence type="ECO:0000259" key="1">
    <source>
        <dbReference type="Pfam" id="PF16043"/>
    </source>
</evidence>
<dbReference type="PANTHER" id="PTHR46766:SF1">
    <property type="entry name" value="GLUTAMINE-RICH PROTEIN 2"/>
    <property type="match status" value="1"/>
</dbReference>
<evidence type="ECO:0000313" key="3">
    <source>
        <dbReference type="Proteomes" id="UP000694393"/>
    </source>
</evidence>
<reference evidence="2" key="1">
    <citation type="submission" date="2025-08" db="UniProtKB">
        <authorList>
            <consortium name="Ensembl"/>
        </authorList>
    </citation>
    <scope>IDENTIFICATION</scope>
</reference>
<feature type="domain" description="DUF4795" evidence="1">
    <location>
        <begin position="159"/>
        <end position="297"/>
    </location>
</feature>
<dbReference type="PANTHER" id="PTHR46766">
    <property type="entry name" value="GLUTAMINE-RICH PROTEIN 2"/>
    <property type="match status" value="1"/>
</dbReference>
<protein>
    <recommendedName>
        <fullName evidence="1">DUF4795 domain-containing protein</fullName>
    </recommendedName>
</protein>
<organism evidence="2 3">
    <name type="scientific">Pelusios castaneus</name>
    <name type="common">West African mud turtle</name>
    <dbReference type="NCBI Taxonomy" id="367368"/>
    <lineage>
        <taxon>Eukaryota</taxon>
        <taxon>Metazoa</taxon>
        <taxon>Chordata</taxon>
        <taxon>Craniata</taxon>
        <taxon>Vertebrata</taxon>
        <taxon>Euteleostomi</taxon>
        <taxon>Archelosauria</taxon>
        <taxon>Testudinata</taxon>
        <taxon>Testudines</taxon>
        <taxon>Pleurodira</taxon>
        <taxon>Pelomedusidae</taxon>
        <taxon>Pelusios</taxon>
    </lineage>
</organism>
<dbReference type="Pfam" id="PF16043">
    <property type="entry name" value="DUF4795"/>
    <property type="match status" value="1"/>
</dbReference>
<accession>A0A8C8SR46</accession>